<evidence type="ECO:0000313" key="4">
    <source>
        <dbReference type="Proteomes" id="UP001603857"/>
    </source>
</evidence>
<sequence>MVEVNGAKEGAWGGKALVPGKYNMYQRNVPLNSEENDKNGIIVDVATYDDKELASNVETFGVASTNNPWKSLELTKRLMEKGNKAIKESDFGEEIDHFIRALEIKVVHYGELAFKGIHPYYKYGCPLLYKAWEEVDHLANVPKKGDGFQHGSNKDRFITAFFPSIVELDVSSNGQGTIVEDRVYKE</sequence>
<gene>
    <name evidence="3" type="ORF">Fmac_024360</name>
</gene>
<dbReference type="EMBL" id="JBGMDY010000008">
    <property type="protein sequence ID" value="KAL2325302.1"/>
    <property type="molecule type" value="Genomic_DNA"/>
</dbReference>
<evidence type="ECO:0000256" key="2">
    <source>
        <dbReference type="ARBA" id="ARBA00022803"/>
    </source>
</evidence>
<protein>
    <submittedName>
        <fullName evidence="3">Uncharacterized protein</fullName>
    </submittedName>
</protein>
<dbReference type="PANTHER" id="PTHR15081">
    <property type="entry name" value="NUCLEAR AUTOANTIGENIC SPERM PROTEIN NASP -RELATED"/>
    <property type="match status" value="1"/>
</dbReference>
<name>A0ABD1LP52_9FABA</name>
<proteinExistence type="predicted"/>
<evidence type="ECO:0000313" key="3">
    <source>
        <dbReference type="EMBL" id="KAL2325302.1"/>
    </source>
</evidence>
<accession>A0ABD1LP52</accession>
<dbReference type="PANTHER" id="PTHR15081:SF1">
    <property type="entry name" value="NUCLEAR AUTOANTIGENIC SPERM PROTEIN"/>
    <property type="match status" value="1"/>
</dbReference>
<keyword evidence="4" id="KW-1185">Reference proteome</keyword>
<comment type="caution">
    <text evidence="3">The sequence shown here is derived from an EMBL/GenBank/DDBJ whole genome shotgun (WGS) entry which is preliminary data.</text>
</comment>
<organism evidence="3 4">
    <name type="scientific">Flemingia macrophylla</name>
    <dbReference type="NCBI Taxonomy" id="520843"/>
    <lineage>
        <taxon>Eukaryota</taxon>
        <taxon>Viridiplantae</taxon>
        <taxon>Streptophyta</taxon>
        <taxon>Embryophyta</taxon>
        <taxon>Tracheophyta</taxon>
        <taxon>Spermatophyta</taxon>
        <taxon>Magnoliopsida</taxon>
        <taxon>eudicotyledons</taxon>
        <taxon>Gunneridae</taxon>
        <taxon>Pentapetalae</taxon>
        <taxon>rosids</taxon>
        <taxon>fabids</taxon>
        <taxon>Fabales</taxon>
        <taxon>Fabaceae</taxon>
        <taxon>Papilionoideae</taxon>
        <taxon>50 kb inversion clade</taxon>
        <taxon>NPAAA clade</taxon>
        <taxon>indigoferoid/millettioid clade</taxon>
        <taxon>Phaseoleae</taxon>
        <taxon>Flemingia</taxon>
    </lineage>
</organism>
<reference evidence="3 4" key="1">
    <citation type="submission" date="2024-08" db="EMBL/GenBank/DDBJ databases">
        <title>Insights into the chromosomal genome structure of Flemingia macrophylla.</title>
        <authorList>
            <person name="Ding Y."/>
            <person name="Zhao Y."/>
            <person name="Bi W."/>
            <person name="Wu M."/>
            <person name="Zhao G."/>
            <person name="Gong Y."/>
            <person name="Li W."/>
            <person name="Zhang P."/>
        </authorList>
    </citation>
    <scope>NUCLEOTIDE SEQUENCE [LARGE SCALE GENOMIC DNA]</scope>
    <source>
        <strain evidence="3">DYQJB</strain>
        <tissue evidence="3">Leaf</tissue>
    </source>
</reference>
<dbReference type="AlphaFoldDB" id="A0ABD1LP52"/>
<keyword evidence="1" id="KW-0677">Repeat</keyword>
<evidence type="ECO:0000256" key="1">
    <source>
        <dbReference type="ARBA" id="ARBA00022737"/>
    </source>
</evidence>
<dbReference type="InterPro" id="IPR051730">
    <property type="entry name" value="NASP-like"/>
</dbReference>
<keyword evidence="2" id="KW-0802">TPR repeat</keyword>
<dbReference type="Proteomes" id="UP001603857">
    <property type="component" value="Unassembled WGS sequence"/>
</dbReference>